<feature type="binding site" evidence="9">
    <location>
        <begin position="256"/>
        <end position="257"/>
    </location>
    <ligand>
        <name>ATP</name>
        <dbReference type="ChEBI" id="CHEBI:30616"/>
    </ligand>
</feature>
<keyword evidence="7 9" id="KW-0630">Potassium</keyword>
<feature type="active site" description="Proton acceptor" evidence="9">
    <location>
        <position position="257"/>
    </location>
</feature>
<dbReference type="Gene3D" id="3.40.1190.20">
    <property type="match status" value="1"/>
</dbReference>
<feature type="binding site" evidence="9">
    <location>
        <begin position="16"/>
        <end position="18"/>
    </location>
    <ligand>
        <name>substrate</name>
    </ligand>
</feature>
<feature type="binding site" evidence="9">
    <location>
        <position position="257"/>
    </location>
    <ligand>
        <name>substrate</name>
    </ligand>
</feature>
<feature type="binding site" evidence="9">
    <location>
        <position position="189"/>
    </location>
    <ligand>
        <name>ATP</name>
        <dbReference type="ChEBI" id="CHEBI:30616"/>
    </ligand>
</feature>
<organism evidence="12 13">
    <name type="scientific">Pseudoclavibacter terrae</name>
    <dbReference type="NCBI Taxonomy" id="1530195"/>
    <lineage>
        <taxon>Bacteria</taxon>
        <taxon>Bacillati</taxon>
        <taxon>Actinomycetota</taxon>
        <taxon>Actinomycetes</taxon>
        <taxon>Micrococcales</taxon>
        <taxon>Microbacteriaceae</taxon>
        <taxon>Pseudoclavibacter</taxon>
    </lineage>
</organism>
<dbReference type="InterPro" id="IPR002139">
    <property type="entry name" value="Ribo/fructo_kinase"/>
</dbReference>
<keyword evidence="2 9" id="KW-0479">Metal-binding</keyword>
<comment type="catalytic activity">
    <reaction evidence="9">
        <text>D-ribose + ATP = D-ribose 5-phosphate + ADP + H(+)</text>
        <dbReference type="Rhea" id="RHEA:13697"/>
        <dbReference type="ChEBI" id="CHEBI:15378"/>
        <dbReference type="ChEBI" id="CHEBI:30616"/>
        <dbReference type="ChEBI" id="CHEBI:47013"/>
        <dbReference type="ChEBI" id="CHEBI:78346"/>
        <dbReference type="ChEBI" id="CHEBI:456216"/>
        <dbReference type="EC" id="2.7.1.15"/>
    </reaction>
</comment>
<feature type="binding site" evidence="9">
    <location>
        <position position="253"/>
    </location>
    <ligand>
        <name>K(+)</name>
        <dbReference type="ChEBI" id="CHEBI:29103"/>
    </ligand>
</feature>
<evidence type="ECO:0000256" key="5">
    <source>
        <dbReference type="ARBA" id="ARBA00022840"/>
    </source>
</evidence>
<keyword evidence="4 9" id="KW-0418">Kinase</keyword>
<dbReference type="AlphaFoldDB" id="A0A7J5B178"/>
<dbReference type="SUPFAM" id="SSF53613">
    <property type="entry name" value="Ribokinase-like"/>
    <property type="match status" value="1"/>
</dbReference>
<dbReference type="PANTHER" id="PTHR10584">
    <property type="entry name" value="SUGAR KINASE"/>
    <property type="match status" value="1"/>
</dbReference>
<dbReference type="GO" id="GO:0019303">
    <property type="term" value="P:D-ribose catabolic process"/>
    <property type="evidence" value="ECO:0007669"/>
    <property type="project" value="UniProtKB-UniRule"/>
</dbReference>
<gene>
    <name evidence="9 12" type="primary">rbsK</name>
    <name evidence="12" type="ORF">F8O03_10245</name>
</gene>
<comment type="subunit">
    <text evidence="9">Homodimer.</text>
</comment>
<evidence type="ECO:0000313" key="13">
    <source>
        <dbReference type="Proteomes" id="UP000490386"/>
    </source>
</evidence>
<dbReference type="RefSeq" id="WP_151423794.1">
    <property type="nucleotide sequence ID" value="NZ_WBJX01000003.1"/>
</dbReference>
<name>A0A7J5B178_9MICO</name>
<feature type="binding site" evidence="9">
    <location>
        <begin position="225"/>
        <end position="230"/>
    </location>
    <ligand>
        <name>ATP</name>
        <dbReference type="ChEBI" id="CHEBI:30616"/>
    </ligand>
</feature>
<dbReference type="NCBIfam" id="TIGR02152">
    <property type="entry name" value="D_ribokin_bact"/>
    <property type="match status" value="1"/>
</dbReference>
<dbReference type="InterPro" id="IPR011611">
    <property type="entry name" value="PfkB_dom"/>
</dbReference>
<evidence type="ECO:0000256" key="8">
    <source>
        <dbReference type="ARBA" id="ARBA00023277"/>
    </source>
</evidence>
<evidence type="ECO:0000313" key="12">
    <source>
        <dbReference type="EMBL" id="KAB1637592.1"/>
    </source>
</evidence>
<dbReference type="GO" id="GO:0005524">
    <property type="term" value="F:ATP binding"/>
    <property type="evidence" value="ECO:0007669"/>
    <property type="project" value="UniProtKB-UniRule"/>
</dbReference>
<keyword evidence="9" id="KW-0963">Cytoplasm</keyword>
<evidence type="ECO:0000256" key="10">
    <source>
        <dbReference type="NCBIfam" id="TIGR02152"/>
    </source>
</evidence>
<dbReference type="Pfam" id="PF00294">
    <property type="entry name" value="PfkB"/>
    <property type="match status" value="1"/>
</dbReference>
<feature type="binding site" evidence="9">
    <location>
        <position position="290"/>
    </location>
    <ligand>
        <name>K(+)</name>
        <dbReference type="ChEBI" id="CHEBI:29103"/>
    </ligand>
</feature>
<evidence type="ECO:0000256" key="1">
    <source>
        <dbReference type="ARBA" id="ARBA00022679"/>
    </source>
</evidence>
<feature type="binding site" evidence="9">
    <location>
        <position position="145"/>
    </location>
    <ligand>
        <name>substrate</name>
    </ligand>
</feature>
<keyword evidence="13" id="KW-1185">Reference proteome</keyword>
<comment type="function">
    <text evidence="9">Catalyzes the phosphorylation of ribose at O-5 in a reaction requiring ATP and magnesium. The resulting D-ribose-5-phosphate can then be used either for sythesis of nucleotides, histidine, and tryptophan, or as a component of the pentose phosphate pathway.</text>
</comment>
<keyword evidence="1 9" id="KW-0808">Transferase</keyword>
<reference evidence="12 13" key="1">
    <citation type="submission" date="2019-09" db="EMBL/GenBank/DDBJ databases">
        <title>Phylogeny of genus Pseudoclavibacter and closely related genus.</title>
        <authorList>
            <person name="Li Y."/>
        </authorList>
    </citation>
    <scope>NUCLEOTIDE SEQUENCE [LARGE SCALE GENOMIC DNA]</scope>
    <source>
        <strain evidence="12 13">THG-MD12</strain>
    </source>
</reference>
<feature type="binding site" evidence="9">
    <location>
        <begin position="44"/>
        <end position="48"/>
    </location>
    <ligand>
        <name>substrate</name>
    </ligand>
</feature>
<comment type="caution">
    <text evidence="12">The sequence shown here is derived from an EMBL/GenBank/DDBJ whole genome shotgun (WGS) entry which is preliminary data.</text>
</comment>
<accession>A0A7J5B178</accession>
<dbReference type="OrthoDB" id="9775849at2"/>
<evidence type="ECO:0000256" key="2">
    <source>
        <dbReference type="ARBA" id="ARBA00022723"/>
    </source>
</evidence>
<feature type="binding site" evidence="9">
    <location>
        <position position="292"/>
    </location>
    <ligand>
        <name>K(+)</name>
        <dbReference type="ChEBI" id="CHEBI:29103"/>
    </ligand>
</feature>
<feature type="binding site" evidence="9">
    <location>
        <position position="296"/>
    </location>
    <ligand>
        <name>K(+)</name>
        <dbReference type="ChEBI" id="CHEBI:29103"/>
    </ligand>
</feature>
<comment type="caution">
    <text evidence="9">Lacks conserved residue(s) required for the propagation of feature annotation.</text>
</comment>
<evidence type="ECO:0000256" key="4">
    <source>
        <dbReference type="ARBA" id="ARBA00022777"/>
    </source>
</evidence>
<comment type="pathway">
    <text evidence="9">Carbohydrate metabolism; D-ribose degradation; D-ribose 5-phosphate from beta-D-ribopyranose: step 2/2.</text>
</comment>
<dbReference type="InterPro" id="IPR029056">
    <property type="entry name" value="Ribokinase-like"/>
</dbReference>
<dbReference type="Proteomes" id="UP000490386">
    <property type="component" value="Unassembled WGS sequence"/>
</dbReference>
<protein>
    <recommendedName>
        <fullName evidence="9 10">Ribokinase</fullName>
        <shortName evidence="9">RK</shortName>
        <ecNumber evidence="9 10">2.7.1.15</ecNumber>
    </recommendedName>
</protein>
<dbReference type="PRINTS" id="PR00990">
    <property type="entry name" value="RIBOKINASE"/>
</dbReference>
<feature type="binding site" evidence="9">
    <location>
        <position position="251"/>
    </location>
    <ligand>
        <name>K(+)</name>
        <dbReference type="ChEBI" id="CHEBI:29103"/>
    </ligand>
</feature>
<evidence type="ECO:0000256" key="9">
    <source>
        <dbReference type="HAMAP-Rule" id="MF_01987"/>
    </source>
</evidence>
<proteinExistence type="inferred from homology"/>
<keyword evidence="8 9" id="KW-0119">Carbohydrate metabolism</keyword>
<dbReference type="GO" id="GO:0046872">
    <property type="term" value="F:metal ion binding"/>
    <property type="evidence" value="ECO:0007669"/>
    <property type="project" value="UniProtKB-KW"/>
</dbReference>
<feature type="domain" description="Carbohydrate kinase PfkB" evidence="11">
    <location>
        <begin position="9"/>
        <end position="299"/>
    </location>
</feature>
<evidence type="ECO:0000256" key="7">
    <source>
        <dbReference type="ARBA" id="ARBA00022958"/>
    </source>
</evidence>
<comment type="activity regulation">
    <text evidence="9">Activated by a monovalent cation that binds near, but not in, the active site. The most likely occupant of the site in vivo is potassium. Ion binding induces a conformational change that may alter substrate affinity.</text>
</comment>
<comment type="subcellular location">
    <subcellularLocation>
        <location evidence="9">Cytoplasm</location>
    </subcellularLocation>
</comment>
<keyword evidence="6 9" id="KW-0460">Magnesium</keyword>
<keyword evidence="5 9" id="KW-0067">ATP-binding</keyword>
<dbReference type="EC" id="2.7.1.15" evidence="9 10"/>
<dbReference type="EMBL" id="WBJX01000003">
    <property type="protein sequence ID" value="KAB1637592.1"/>
    <property type="molecule type" value="Genomic_DNA"/>
</dbReference>
<evidence type="ECO:0000259" key="11">
    <source>
        <dbReference type="Pfam" id="PF00294"/>
    </source>
</evidence>
<dbReference type="GO" id="GO:0004747">
    <property type="term" value="F:ribokinase activity"/>
    <property type="evidence" value="ECO:0007669"/>
    <property type="project" value="UniProtKB-UniRule"/>
</dbReference>
<dbReference type="GO" id="GO:0005829">
    <property type="term" value="C:cytosol"/>
    <property type="evidence" value="ECO:0007669"/>
    <property type="project" value="TreeGrafter"/>
</dbReference>
<sequence>MSGLERAGVLVVGSASADLTAFSTRAPGPGETLRGESFSLALGGKGANQAVAEARAGAPTAFIGCVGEDVFGEMVVRELRSAGVAVGGVRAVARETGVAHIRVDATGENSIVIVPGANDALEESMVLQGIGDAAATSSVLLTQLETPERLTDCILRTAQDAGLTTILDPAPAVALDGKVWASVDIVTPNETEARMLTGVVVESEASAAQAGRWFLDRGVGAALITRGGAGTTLVTTDHVETFRAIQVEVVDTTAAGDAFAGALGAALAGGQPLEAAIRYGAAAGALAVSRRGASPSIPTAAAIEALLAR</sequence>
<dbReference type="HAMAP" id="MF_01987">
    <property type="entry name" value="Ribokinase"/>
    <property type="match status" value="1"/>
</dbReference>
<feature type="binding site" evidence="9">
    <location>
        <position position="287"/>
    </location>
    <ligand>
        <name>K(+)</name>
        <dbReference type="ChEBI" id="CHEBI:29103"/>
    </ligand>
</feature>
<dbReference type="PANTHER" id="PTHR10584:SF166">
    <property type="entry name" value="RIBOKINASE"/>
    <property type="match status" value="1"/>
</dbReference>
<keyword evidence="3 9" id="KW-0547">Nucleotide-binding</keyword>
<dbReference type="InterPro" id="IPR011877">
    <property type="entry name" value="Ribokinase"/>
</dbReference>
<evidence type="ECO:0000256" key="6">
    <source>
        <dbReference type="ARBA" id="ARBA00022842"/>
    </source>
</evidence>
<evidence type="ECO:0000256" key="3">
    <source>
        <dbReference type="ARBA" id="ARBA00022741"/>
    </source>
</evidence>
<dbReference type="UniPathway" id="UPA00916">
    <property type="reaction ID" value="UER00889"/>
</dbReference>
<dbReference type="CDD" id="cd01174">
    <property type="entry name" value="ribokinase"/>
    <property type="match status" value="1"/>
</dbReference>
<comment type="similarity">
    <text evidence="9">Belongs to the carbohydrate kinase PfkB family. Ribokinase subfamily.</text>
</comment>
<comment type="cofactor">
    <cofactor evidence="9">
        <name>Mg(2+)</name>
        <dbReference type="ChEBI" id="CHEBI:18420"/>
    </cofactor>
    <text evidence="9">Requires a divalent cation, most likely magnesium in vivo, as an electrophilic catalyst to aid phosphoryl group transfer. It is the chelate of the metal and the nucleotide that is the actual substrate.</text>
</comment>